<evidence type="ECO:0000256" key="2">
    <source>
        <dbReference type="ARBA" id="ARBA00009272"/>
    </source>
</evidence>
<dbReference type="PANTHER" id="PTHR34653">
    <property type="match status" value="1"/>
</dbReference>
<keyword evidence="3 4" id="KW-0975">Bacterial flagellum</keyword>
<comment type="similarity">
    <text evidence="2 4">Belongs to the FliE family.</text>
</comment>
<dbReference type="Pfam" id="PF02049">
    <property type="entry name" value="FliE"/>
    <property type="match status" value="1"/>
</dbReference>
<dbReference type="PRINTS" id="PR01006">
    <property type="entry name" value="FLGHOOKFLIE"/>
</dbReference>
<dbReference type="NCBIfam" id="TIGR00205">
    <property type="entry name" value="fliE"/>
    <property type="match status" value="1"/>
</dbReference>
<dbReference type="AlphaFoldDB" id="A0A6G5QL33"/>
<sequence length="100" mass="10904">MTNIDKIGSVASPFEKKEAKTLQNQKGELNFGDVLSSSLKELNEIQINADKAIADLATGEVKDLHQAAIAIGKADTSMKLMLEIRNKALSAYKEISRTQI</sequence>
<dbReference type="KEGG" id="crx:CRECT_0736"/>
<dbReference type="HAMAP" id="MF_00724">
    <property type="entry name" value="FliE"/>
    <property type="match status" value="1"/>
</dbReference>
<keyword evidence="6" id="KW-0282">Flagellum</keyword>
<dbReference type="PANTHER" id="PTHR34653:SF1">
    <property type="entry name" value="FLAGELLAR HOOK-BASAL BODY COMPLEX PROTEIN FLIE"/>
    <property type="match status" value="1"/>
</dbReference>
<evidence type="ECO:0000256" key="5">
    <source>
        <dbReference type="NCBIfam" id="TIGR00205"/>
    </source>
</evidence>
<protein>
    <recommendedName>
        <fullName evidence="4 5">Flagellar hook-basal body complex protein FliE</fullName>
    </recommendedName>
</protein>
<name>A0A6G5QL33_CAMRE</name>
<dbReference type="GO" id="GO:0009425">
    <property type="term" value="C:bacterial-type flagellum basal body"/>
    <property type="evidence" value="ECO:0007669"/>
    <property type="project" value="UniProtKB-SubCell"/>
</dbReference>
<accession>A0A6G5QL33</accession>
<dbReference type="RefSeq" id="WP_124850865.1">
    <property type="nucleotide sequence ID" value="NZ_CAURIV010000015.1"/>
</dbReference>
<evidence type="ECO:0000256" key="3">
    <source>
        <dbReference type="ARBA" id="ARBA00023143"/>
    </source>
</evidence>
<reference evidence="6 7" key="1">
    <citation type="submission" date="2016-07" db="EMBL/GenBank/DDBJ databases">
        <title>Comparative genomics of the Campylobacter concisus group.</title>
        <authorList>
            <person name="Miller W.G."/>
            <person name="Yee E."/>
            <person name="Chapman M.H."/>
            <person name="Huynh S."/>
            <person name="Bono J.L."/>
            <person name="On S.L.W."/>
            <person name="StLeger J."/>
            <person name="Foster G."/>
            <person name="Parker C.T."/>
        </authorList>
    </citation>
    <scope>NUCLEOTIDE SEQUENCE [LARGE SCALE GENOMIC DNA]</scope>
    <source>
        <strain evidence="6 7">ATCC 33238</strain>
    </source>
</reference>
<dbReference type="GO" id="GO:0005198">
    <property type="term" value="F:structural molecule activity"/>
    <property type="evidence" value="ECO:0007669"/>
    <property type="project" value="UniProtKB-UniRule"/>
</dbReference>
<evidence type="ECO:0000313" key="7">
    <source>
        <dbReference type="Proteomes" id="UP000502377"/>
    </source>
</evidence>
<comment type="subcellular location">
    <subcellularLocation>
        <location evidence="1 4">Bacterial flagellum basal body</location>
    </subcellularLocation>
</comment>
<dbReference type="GO" id="GO:0071973">
    <property type="term" value="P:bacterial-type flagellum-dependent cell motility"/>
    <property type="evidence" value="ECO:0007669"/>
    <property type="project" value="InterPro"/>
</dbReference>
<dbReference type="GO" id="GO:0003774">
    <property type="term" value="F:cytoskeletal motor activity"/>
    <property type="evidence" value="ECO:0007669"/>
    <property type="project" value="InterPro"/>
</dbReference>
<keyword evidence="6" id="KW-0969">Cilium</keyword>
<dbReference type="InterPro" id="IPR001624">
    <property type="entry name" value="FliE"/>
</dbReference>
<evidence type="ECO:0000256" key="1">
    <source>
        <dbReference type="ARBA" id="ARBA00004117"/>
    </source>
</evidence>
<dbReference type="Proteomes" id="UP000502377">
    <property type="component" value="Chromosome"/>
</dbReference>
<proteinExistence type="inferred from homology"/>
<organism evidence="6 7">
    <name type="scientific">Campylobacter rectus</name>
    <name type="common">Wolinella recta</name>
    <dbReference type="NCBI Taxonomy" id="203"/>
    <lineage>
        <taxon>Bacteria</taxon>
        <taxon>Pseudomonadati</taxon>
        <taxon>Campylobacterota</taxon>
        <taxon>Epsilonproteobacteria</taxon>
        <taxon>Campylobacterales</taxon>
        <taxon>Campylobacteraceae</taxon>
        <taxon>Campylobacter</taxon>
    </lineage>
</organism>
<keyword evidence="6" id="KW-0966">Cell projection</keyword>
<dbReference type="EMBL" id="CP012543">
    <property type="protein sequence ID" value="QCD46415.1"/>
    <property type="molecule type" value="Genomic_DNA"/>
</dbReference>
<gene>
    <name evidence="4 6" type="primary">fliE</name>
    <name evidence="6" type="ORF">CRECT_0736</name>
</gene>
<evidence type="ECO:0000256" key="4">
    <source>
        <dbReference type="HAMAP-Rule" id="MF_00724"/>
    </source>
</evidence>
<evidence type="ECO:0000313" key="6">
    <source>
        <dbReference type="EMBL" id="QCD46415.1"/>
    </source>
</evidence>